<organism evidence="2 3">
    <name type="scientific">Ranatra chinensis</name>
    <dbReference type="NCBI Taxonomy" id="642074"/>
    <lineage>
        <taxon>Eukaryota</taxon>
        <taxon>Metazoa</taxon>
        <taxon>Ecdysozoa</taxon>
        <taxon>Arthropoda</taxon>
        <taxon>Hexapoda</taxon>
        <taxon>Insecta</taxon>
        <taxon>Pterygota</taxon>
        <taxon>Neoptera</taxon>
        <taxon>Paraneoptera</taxon>
        <taxon>Hemiptera</taxon>
        <taxon>Heteroptera</taxon>
        <taxon>Panheteroptera</taxon>
        <taxon>Nepomorpha</taxon>
        <taxon>Nepidae</taxon>
        <taxon>Ranatrinae</taxon>
        <taxon>Ranatra</taxon>
    </lineage>
</organism>
<sequence>MRLKRRNMCGKSRKRSENLQNEITSTTRESGIVGGWTGVIGLKQFSAQGEGRSFGDINLQSYIVRRLHHPRWQIHLPSVRGLAIAIYRSWYGSGFDPYPLYETAARAPSLYEATGKCIV</sequence>
<feature type="region of interest" description="Disordered" evidence="1">
    <location>
        <begin position="1"/>
        <end position="24"/>
    </location>
</feature>
<evidence type="ECO:0000256" key="1">
    <source>
        <dbReference type="SAM" id="MobiDB-lite"/>
    </source>
</evidence>
<reference evidence="2 3" key="1">
    <citation type="submission" date="2024-07" db="EMBL/GenBank/DDBJ databases">
        <title>Chromosome-level genome assembly of the water stick insect Ranatra chinensis (Heteroptera: Nepidae).</title>
        <authorList>
            <person name="Liu X."/>
        </authorList>
    </citation>
    <scope>NUCLEOTIDE SEQUENCE [LARGE SCALE GENOMIC DNA]</scope>
    <source>
        <strain evidence="2">Cailab_2021Rc</strain>
        <tissue evidence="2">Muscle</tissue>
    </source>
</reference>
<dbReference type="Proteomes" id="UP001558652">
    <property type="component" value="Unassembled WGS sequence"/>
</dbReference>
<comment type="caution">
    <text evidence="2">The sequence shown here is derived from an EMBL/GenBank/DDBJ whole genome shotgun (WGS) entry which is preliminary data.</text>
</comment>
<dbReference type="AlphaFoldDB" id="A0ABD0Z153"/>
<protein>
    <submittedName>
        <fullName evidence="2">Uncharacterized protein</fullName>
    </submittedName>
</protein>
<proteinExistence type="predicted"/>
<accession>A0ABD0Z153</accession>
<name>A0ABD0Z153_9HEMI</name>
<evidence type="ECO:0000313" key="2">
    <source>
        <dbReference type="EMBL" id="KAL1131233.1"/>
    </source>
</evidence>
<evidence type="ECO:0000313" key="3">
    <source>
        <dbReference type="Proteomes" id="UP001558652"/>
    </source>
</evidence>
<gene>
    <name evidence="2" type="ORF">AAG570_010851</name>
</gene>
<feature type="compositionally biased region" description="Basic residues" evidence="1">
    <location>
        <begin position="1"/>
        <end position="14"/>
    </location>
</feature>
<dbReference type="EMBL" id="JBFDAA010000006">
    <property type="protein sequence ID" value="KAL1131233.1"/>
    <property type="molecule type" value="Genomic_DNA"/>
</dbReference>
<keyword evidence="3" id="KW-1185">Reference proteome</keyword>